<feature type="transmembrane region" description="Helical" evidence="1">
    <location>
        <begin position="135"/>
        <end position="159"/>
    </location>
</feature>
<name>A0A7C4H5Q1_STAMA</name>
<keyword evidence="1" id="KW-0812">Transmembrane</keyword>
<feature type="transmembrane region" description="Helical" evidence="1">
    <location>
        <begin position="49"/>
        <end position="70"/>
    </location>
</feature>
<protein>
    <submittedName>
        <fullName evidence="2">QueT transporter family protein</fullName>
    </submittedName>
</protein>
<evidence type="ECO:0000256" key="1">
    <source>
        <dbReference type="SAM" id="Phobius"/>
    </source>
</evidence>
<dbReference type="PIRSF" id="PIRSF031501">
    <property type="entry name" value="QueT"/>
    <property type="match status" value="1"/>
</dbReference>
<proteinExistence type="predicted"/>
<dbReference type="InterPro" id="IPR010387">
    <property type="entry name" value="QueT"/>
</dbReference>
<keyword evidence="1" id="KW-0472">Membrane</keyword>
<reference evidence="2" key="1">
    <citation type="journal article" date="2020" name="mSystems">
        <title>Genome- and Community-Level Interaction Insights into Carbon Utilization and Element Cycling Functions of Hydrothermarchaeota in Hydrothermal Sediment.</title>
        <authorList>
            <person name="Zhou Z."/>
            <person name="Liu Y."/>
            <person name="Xu W."/>
            <person name="Pan J."/>
            <person name="Luo Z.H."/>
            <person name="Li M."/>
        </authorList>
    </citation>
    <scope>NUCLEOTIDE SEQUENCE [LARGE SCALE GENOMIC DNA]</scope>
    <source>
        <strain evidence="2">SpSt-642</strain>
    </source>
</reference>
<feature type="transmembrane region" description="Helical" evidence="1">
    <location>
        <begin position="6"/>
        <end position="28"/>
    </location>
</feature>
<dbReference type="AlphaFoldDB" id="A0A7C4H5Q1"/>
<keyword evidence="1" id="KW-1133">Transmembrane helix</keyword>
<sequence length="166" mass="18013">MRIKYMWIIKSSIIAAIYASLVIVLAPISFHVIQIRIADSLLLLPLFKFFGFSSVIGLTIGCVIANFFSPFGLLDIVYGSISNLIAGLIAYAIGIFCNRLNLLTVVSTAILQSLVIAVIIGYGLLHLVFNEPILIAFLGVFIGSLLSIGVIGSSIVFFIEKRFGIK</sequence>
<dbReference type="PANTHER" id="PTHR40044:SF1">
    <property type="entry name" value="INTEGRAL MEMBRANE PROTEIN"/>
    <property type="match status" value="1"/>
</dbReference>
<evidence type="ECO:0000313" key="2">
    <source>
        <dbReference type="EMBL" id="HGM58579.1"/>
    </source>
</evidence>
<comment type="caution">
    <text evidence="2">The sequence shown here is derived from an EMBL/GenBank/DDBJ whole genome shotgun (WGS) entry which is preliminary data.</text>
</comment>
<dbReference type="Pfam" id="PF06177">
    <property type="entry name" value="QueT"/>
    <property type="match status" value="1"/>
</dbReference>
<accession>A0A7C4H5Q1</accession>
<organism evidence="2">
    <name type="scientific">Staphylothermus marinus</name>
    <dbReference type="NCBI Taxonomy" id="2280"/>
    <lineage>
        <taxon>Archaea</taxon>
        <taxon>Thermoproteota</taxon>
        <taxon>Thermoprotei</taxon>
        <taxon>Desulfurococcales</taxon>
        <taxon>Desulfurococcaceae</taxon>
        <taxon>Staphylothermus</taxon>
    </lineage>
</organism>
<gene>
    <name evidence="2" type="ORF">ENU14_03185</name>
</gene>
<dbReference type="EMBL" id="DTBJ01000022">
    <property type="protein sequence ID" value="HGM58579.1"/>
    <property type="molecule type" value="Genomic_DNA"/>
</dbReference>
<dbReference type="PANTHER" id="PTHR40044">
    <property type="entry name" value="INTEGRAL MEMBRANE PROTEIN-RELATED"/>
    <property type="match status" value="1"/>
</dbReference>
<feature type="transmembrane region" description="Helical" evidence="1">
    <location>
        <begin position="76"/>
        <end position="97"/>
    </location>
</feature>
<feature type="transmembrane region" description="Helical" evidence="1">
    <location>
        <begin position="109"/>
        <end position="129"/>
    </location>
</feature>